<dbReference type="PANTHER" id="PTHR37984:SF11">
    <property type="entry name" value="INTEGRASE CATALYTIC DOMAIN-CONTAINING PROTEIN"/>
    <property type="match status" value="1"/>
</dbReference>
<dbReference type="Gene3D" id="4.10.60.10">
    <property type="entry name" value="Zinc finger, CCHC-type"/>
    <property type="match status" value="1"/>
</dbReference>
<dbReference type="InterPro" id="IPR036875">
    <property type="entry name" value="Znf_CCHC_sf"/>
</dbReference>
<feature type="domain" description="CCHC-type" evidence="2">
    <location>
        <begin position="180"/>
        <end position="192"/>
    </location>
</feature>
<proteinExistence type="predicted"/>
<organism evidence="3 4">
    <name type="scientific">Mytilus galloprovincialis</name>
    <name type="common">Mediterranean mussel</name>
    <dbReference type="NCBI Taxonomy" id="29158"/>
    <lineage>
        <taxon>Eukaryota</taxon>
        <taxon>Metazoa</taxon>
        <taxon>Spiralia</taxon>
        <taxon>Lophotrochozoa</taxon>
        <taxon>Mollusca</taxon>
        <taxon>Bivalvia</taxon>
        <taxon>Autobranchia</taxon>
        <taxon>Pteriomorphia</taxon>
        <taxon>Mytilida</taxon>
        <taxon>Mytiloidea</taxon>
        <taxon>Mytilidae</taxon>
        <taxon>Mytilinae</taxon>
        <taxon>Mytilus</taxon>
    </lineage>
</organism>
<dbReference type="AlphaFoldDB" id="A0A3R5TGR0"/>
<dbReference type="GO" id="GO:0003676">
    <property type="term" value="F:nucleic acid binding"/>
    <property type="evidence" value="ECO:0007669"/>
    <property type="project" value="InterPro"/>
</dbReference>
<evidence type="ECO:0000313" key="4">
    <source>
        <dbReference type="Proteomes" id="UP000266721"/>
    </source>
</evidence>
<keyword evidence="4" id="KW-1185">Reference proteome</keyword>
<evidence type="ECO:0000259" key="2">
    <source>
        <dbReference type="Pfam" id="PF00098"/>
    </source>
</evidence>
<name>A0A3R5TGR0_MYTGA</name>
<dbReference type="InterPro" id="IPR050951">
    <property type="entry name" value="Retrovirus_Pol_polyprotein"/>
</dbReference>
<gene>
    <name evidence="3" type="ORF">AM593_04673</name>
</gene>
<dbReference type="Proteomes" id="UP000266721">
    <property type="component" value="Unassembled WGS sequence"/>
</dbReference>
<dbReference type="GO" id="GO:0008270">
    <property type="term" value="F:zinc ion binding"/>
    <property type="evidence" value="ECO:0007669"/>
    <property type="project" value="InterPro"/>
</dbReference>
<reference evidence="3 4" key="1">
    <citation type="journal article" date="2016" name="PLoS ONE">
        <title>A First Insight into the Genome of the Filter-Feeder Mussel Mytilus galloprovincialis.</title>
        <authorList>
            <person name="Murgarella M."/>
            <person name="Puiu D."/>
            <person name="Novoa B."/>
            <person name="Figueras A."/>
            <person name="Posada D."/>
            <person name="Canchaya C."/>
        </authorList>
    </citation>
    <scope>NUCLEOTIDE SEQUENCE [LARGE SCALE GENOMIC DNA]</scope>
    <source>
        <tissue evidence="3">Muscle</tissue>
    </source>
</reference>
<dbReference type="InterPro" id="IPR001878">
    <property type="entry name" value="Znf_CCHC"/>
</dbReference>
<dbReference type="SUPFAM" id="SSF57756">
    <property type="entry name" value="Retrovirus zinc finger-like domains"/>
    <property type="match status" value="1"/>
</dbReference>
<sequence>MAAKIDLNPVGNFDVSGDRLGQSWTRWLRSFELYATGKGVDDKKQKKALLLHCAGLDVQVERYDLRSIKQYEIETIDRYITRLKQQVVLCDHADPDAQVRDPVIEKCRSYKLRTRLLEKRPGLTLDDVKTIARTLQMAEKEGATGYGNNPSSSHGSVNRVNQRKPTQYGQNKTKPKSGLKCYRCGREGHFGKHPSWPAQGKTCNNCGTSGHFGTWCKTKQGGQQNQRRYGSGKYGHKSAKGIVNCVESDNDEYACIVKNQIDKNDAFIVKNQSDKNDAFIVKNQSEKNDEIEINAGGINIKCVIESGASKFVCKSEKSEKKSYAFGRKTPLEVLGKFTCEINVKGQSESVE</sequence>
<dbReference type="PANTHER" id="PTHR37984">
    <property type="entry name" value="PROTEIN CBG26694"/>
    <property type="match status" value="1"/>
</dbReference>
<feature type="compositionally biased region" description="Polar residues" evidence="1">
    <location>
        <begin position="146"/>
        <end position="172"/>
    </location>
</feature>
<feature type="region of interest" description="Disordered" evidence="1">
    <location>
        <begin position="141"/>
        <end position="178"/>
    </location>
</feature>
<accession>A0A3R5TGR0</accession>
<dbReference type="Pfam" id="PF00098">
    <property type="entry name" value="zf-CCHC"/>
    <property type="match status" value="1"/>
</dbReference>
<evidence type="ECO:0000313" key="3">
    <source>
        <dbReference type="EMBL" id="OPL20634.1"/>
    </source>
</evidence>
<protein>
    <recommendedName>
        <fullName evidence="2">CCHC-type domain-containing protein</fullName>
    </recommendedName>
</protein>
<evidence type="ECO:0000256" key="1">
    <source>
        <dbReference type="SAM" id="MobiDB-lite"/>
    </source>
</evidence>
<feature type="non-terminal residue" evidence="3">
    <location>
        <position position="351"/>
    </location>
</feature>
<feature type="non-terminal residue" evidence="3">
    <location>
        <position position="1"/>
    </location>
</feature>
<dbReference type="EMBL" id="KV603462">
    <property type="protein sequence ID" value="OPL20634.1"/>
    <property type="molecule type" value="Genomic_DNA"/>
</dbReference>